<proteinExistence type="predicted"/>
<name>A0AAD9V228_ACRCE</name>
<feature type="domain" description="Endonuclease/exonuclease/phosphatase" evidence="1">
    <location>
        <begin position="106"/>
        <end position="198"/>
    </location>
</feature>
<evidence type="ECO:0000259" key="1">
    <source>
        <dbReference type="Pfam" id="PF03372"/>
    </source>
</evidence>
<dbReference type="PANTHER" id="PTHR36191">
    <property type="entry name" value="ENDO/EXONUCLEASE/PHOSPHATASE DOMAIN-CONTAINING PROTEIN-RELATED"/>
    <property type="match status" value="1"/>
</dbReference>
<dbReference type="EMBL" id="JARQWQ010000047">
    <property type="protein sequence ID" value="KAK2557900.1"/>
    <property type="molecule type" value="Genomic_DNA"/>
</dbReference>
<dbReference type="GO" id="GO:0003824">
    <property type="term" value="F:catalytic activity"/>
    <property type="evidence" value="ECO:0007669"/>
    <property type="project" value="InterPro"/>
</dbReference>
<accession>A0AAD9V228</accession>
<dbReference type="SUPFAM" id="SSF56219">
    <property type="entry name" value="DNase I-like"/>
    <property type="match status" value="1"/>
</dbReference>
<evidence type="ECO:0000313" key="2">
    <source>
        <dbReference type="EMBL" id="KAK2557900.1"/>
    </source>
</evidence>
<gene>
    <name evidence="2" type="ORF">P5673_019883</name>
</gene>
<dbReference type="Pfam" id="PF03372">
    <property type="entry name" value="Exo_endo_phos"/>
    <property type="match status" value="1"/>
</dbReference>
<reference evidence="2" key="2">
    <citation type="journal article" date="2023" name="Science">
        <title>Genomic signatures of disease resistance in endangered staghorn corals.</title>
        <authorList>
            <person name="Vollmer S.V."/>
            <person name="Selwyn J.D."/>
            <person name="Despard B.A."/>
            <person name="Roesel C.L."/>
        </authorList>
    </citation>
    <scope>NUCLEOTIDE SEQUENCE</scope>
    <source>
        <strain evidence="2">K2</strain>
    </source>
</reference>
<dbReference type="InterPro" id="IPR036691">
    <property type="entry name" value="Endo/exonu/phosph_ase_sf"/>
</dbReference>
<dbReference type="InterPro" id="IPR005135">
    <property type="entry name" value="Endo/exonuclease/phosphatase"/>
</dbReference>
<keyword evidence="3" id="KW-1185">Reference proteome</keyword>
<evidence type="ECO:0000313" key="3">
    <source>
        <dbReference type="Proteomes" id="UP001249851"/>
    </source>
</evidence>
<comment type="caution">
    <text evidence="2">The sequence shown here is derived from an EMBL/GenBank/DDBJ whole genome shotgun (WGS) entry which is preliminary data.</text>
</comment>
<dbReference type="Gene3D" id="3.60.10.10">
    <property type="entry name" value="Endonuclease/exonuclease/phosphatase"/>
    <property type="match status" value="1"/>
</dbReference>
<sequence length="215" mass="24921">MQVLFLVLFKNLLLRTNKDDFGVVDLHLGKELATTRASNYILKHRSLHSHNGSDRFQPRLKAIRAMNLLQYSSTAMLLILLSGDVSPNPGWINSSLQKSGLKIGHLNIRSLPKHLDELRIFLQENPFDVFCLNETWLNSSWRDGELTVEGYNLIRKDRKDDQRGGGTAIYYKSNLVARLRTDINSIDVEALWIEFISRTRVKSWYPRFIDHPMLR</sequence>
<organism evidence="2 3">
    <name type="scientific">Acropora cervicornis</name>
    <name type="common">Staghorn coral</name>
    <dbReference type="NCBI Taxonomy" id="6130"/>
    <lineage>
        <taxon>Eukaryota</taxon>
        <taxon>Metazoa</taxon>
        <taxon>Cnidaria</taxon>
        <taxon>Anthozoa</taxon>
        <taxon>Hexacorallia</taxon>
        <taxon>Scleractinia</taxon>
        <taxon>Astrocoeniina</taxon>
        <taxon>Acroporidae</taxon>
        <taxon>Acropora</taxon>
    </lineage>
</organism>
<dbReference type="Proteomes" id="UP001249851">
    <property type="component" value="Unassembled WGS sequence"/>
</dbReference>
<dbReference type="AlphaFoldDB" id="A0AAD9V228"/>
<reference evidence="2" key="1">
    <citation type="journal article" date="2023" name="G3 (Bethesda)">
        <title>Whole genome assembly and annotation of the endangered Caribbean coral Acropora cervicornis.</title>
        <authorList>
            <person name="Selwyn J.D."/>
            <person name="Vollmer S.V."/>
        </authorList>
    </citation>
    <scope>NUCLEOTIDE SEQUENCE</scope>
    <source>
        <strain evidence="2">K2</strain>
    </source>
</reference>
<protein>
    <recommendedName>
        <fullName evidence="1">Endonuclease/exonuclease/phosphatase domain-containing protein</fullName>
    </recommendedName>
</protein>